<evidence type="ECO:0000313" key="3">
    <source>
        <dbReference type="Proteomes" id="UP000317650"/>
    </source>
</evidence>
<dbReference type="Pfam" id="PF15365">
    <property type="entry name" value="PNRC"/>
    <property type="match status" value="1"/>
</dbReference>
<protein>
    <submittedName>
        <fullName evidence="2">Uncharacterized protein</fullName>
    </submittedName>
</protein>
<comment type="caution">
    <text evidence="2">The sequence shown here is derived from an EMBL/GenBank/DDBJ whole genome shotgun (WGS) entry which is preliminary data.</text>
</comment>
<accession>A0A4S8ITU8</accession>
<evidence type="ECO:0000256" key="1">
    <source>
        <dbReference type="SAM" id="MobiDB-lite"/>
    </source>
</evidence>
<feature type="region of interest" description="Disordered" evidence="1">
    <location>
        <begin position="17"/>
        <end position="110"/>
    </location>
</feature>
<dbReference type="PANTHER" id="PTHR33670:SF1">
    <property type="entry name" value="OS09G0416300 PROTEIN"/>
    <property type="match status" value="1"/>
</dbReference>
<dbReference type="PANTHER" id="PTHR33670">
    <property type="entry name" value="SPLICING FACTOR, PROLINE- AND GLUTAMINE-RICH-LIKE"/>
    <property type="match status" value="1"/>
</dbReference>
<sequence length="213" mass="22631">MGTEVLRPHDCLRNRLYVDAFGSRPPPPAKPHRKKPPRSPPTSSSPPSTSFHLPPPPSKAGRRGLGQPARSPPPQAVAKPSRGNPPLDCRKSPSPRKDGALSEGETRSRRALVMEGVRILKRGEELKPGAPRTADLGQEGDGSVFCSTNRLGPEPEILPRKGGLAVLESPYAGPAFFASPSPSSLPLPSFCLKKGAVKGDEAARALPSRVLAW</sequence>
<keyword evidence="3" id="KW-1185">Reference proteome</keyword>
<gene>
    <name evidence="2" type="ORF">C4D60_Mb10t00770</name>
</gene>
<dbReference type="EMBL" id="PYDT01000008">
    <property type="protein sequence ID" value="THU52131.1"/>
    <property type="molecule type" value="Genomic_DNA"/>
</dbReference>
<evidence type="ECO:0000313" key="2">
    <source>
        <dbReference type="EMBL" id="THU52131.1"/>
    </source>
</evidence>
<name>A0A4S8ITU8_MUSBA</name>
<reference evidence="2 3" key="1">
    <citation type="journal article" date="2019" name="Nat. Plants">
        <title>Genome sequencing of Musa balbisiana reveals subgenome evolution and function divergence in polyploid bananas.</title>
        <authorList>
            <person name="Yao X."/>
        </authorList>
    </citation>
    <scope>NUCLEOTIDE SEQUENCE [LARGE SCALE GENOMIC DNA]</scope>
    <source>
        <strain evidence="3">cv. DH-PKW</strain>
        <tissue evidence="2">Leaves</tissue>
    </source>
</reference>
<dbReference type="Proteomes" id="UP000317650">
    <property type="component" value="Chromosome 10"/>
</dbReference>
<dbReference type="InterPro" id="IPR028322">
    <property type="entry name" value="PNRC-like_rgn"/>
</dbReference>
<organism evidence="2 3">
    <name type="scientific">Musa balbisiana</name>
    <name type="common">Banana</name>
    <dbReference type="NCBI Taxonomy" id="52838"/>
    <lineage>
        <taxon>Eukaryota</taxon>
        <taxon>Viridiplantae</taxon>
        <taxon>Streptophyta</taxon>
        <taxon>Embryophyta</taxon>
        <taxon>Tracheophyta</taxon>
        <taxon>Spermatophyta</taxon>
        <taxon>Magnoliopsida</taxon>
        <taxon>Liliopsida</taxon>
        <taxon>Zingiberales</taxon>
        <taxon>Musaceae</taxon>
        <taxon>Musa</taxon>
    </lineage>
</organism>
<feature type="region of interest" description="Disordered" evidence="1">
    <location>
        <begin position="123"/>
        <end position="156"/>
    </location>
</feature>
<proteinExistence type="predicted"/>
<dbReference type="AlphaFoldDB" id="A0A4S8ITU8"/>
<feature type="compositionally biased region" description="Basic and acidic residues" evidence="1">
    <location>
        <begin position="88"/>
        <end position="108"/>
    </location>
</feature>
<dbReference type="GO" id="GO:0016071">
    <property type="term" value="P:mRNA metabolic process"/>
    <property type="evidence" value="ECO:0007669"/>
    <property type="project" value="UniProtKB-ARBA"/>
</dbReference>